<name>A0A1M2VVQ2_TRAPU</name>
<gene>
    <name evidence="2" type="ORF">TRAPUB_11789</name>
</gene>
<feature type="chain" id="PRO_5012273572" evidence="1">
    <location>
        <begin position="17"/>
        <end position="87"/>
    </location>
</feature>
<comment type="caution">
    <text evidence="2">The sequence shown here is derived from an EMBL/GenBank/DDBJ whole genome shotgun (WGS) entry which is preliminary data.</text>
</comment>
<dbReference type="EMBL" id="MNAD01000590">
    <property type="protein sequence ID" value="OJT11684.1"/>
    <property type="molecule type" value="Genomic_DNA"/>
</dbReference>
<dbReference type="STRING" id="154538.A0A1M2VVQ2"/>
<reference evidence="2 3" key="1">
    <citation type="submission" date="2016-10" db="EMBL/GenBank/DDBJ databases">
        <title>Genome sequence of the basidiomycete white-rot fungus Trametes pubescens.</title>
        <authorList>
            <person name="Makela M.R."/>
            <person name="Granchi Z."/>
            <person name="Peng M."/>
            <person name="De Vries R.P."/>
            <person name="Grigoriev I."/>
            <person name="Riley R."/>
            <person name="Hilden K."/>
        </authorList>
    </citation>
    <scope>NUCLEOTIDE SEQUENCE [LARGE SCALE GENOMIC DNA]</scope>
    <source>
        <strain evidence="2 3">FBCC735</strain>
    </source>
</reference>
<dbReference type="Proteomes" id="UP000184267">
    <property type="component" value="Unassembled WGS sequence"/>
</dbReference>
<evidence type="ECO:0000256" key="1">
    <source>
        <dbReference type="SAM" id="SignalP"/>
    </source>
</evidence>
<organism evidence="2 3">
    <name type="scientific">Trametes pubescens</name>
    <name type="common">White-rot fungus</name>
    <dbReference type="NCBI Taxonomy" id="154538"/>
    <lineage>
        <taxon>Eukaryota</taxon>
        <taxon>Fungi</taxon>
        <taxon>Dikarya</taxon>
        <taxon>Basidiomycota</taxon>
        <taxon>Agaricomycotina</taxon>
        <taxon>Agaricomycetes</taxon>
        <taxon>Polyporales</taxon>
        <taxon>Polyporaceae</taxon>
        <taxon>Trametes</taxon>
    </lineage>
</organism>
<protein>
    <submittedName>
        <fullName evidence="2">Uncharacterized protein</fullName>
    </submittedName>
</protein>
<evidence type="ECO:0000313" key="2">
    <source>
        <dbReference type="EMBL" id="OJT11684.1"/>
    </source>
</evidence>
<proteinExistence type="predicted"/>
<evidence type="ECO:0000313" key="3">
    <source>
        <dbReference type="Proteomes" id="UP000184267"/>
    </source>
</evidence>
<keyword evidence="3" id="KW-1185">Reference proteome</keyword>
<sequence>MKGLLVSLLLTGLCQAVNVYLHPEPKVHSHLSSKQAGVVLSTHLNLERFEDATAYPGEQELLVGGGSTTGLLLTVSKEHAKGAPSVQ</sequence>
<accession>A0A1M2VVQ2</accession>
<dbReference type="AlphaFoldDB" id="A0A1M2VVQ2"/>
<keyword evidence="1" id="KW-0732">Signal</keyword>
<feature type="signal peptide" evidence="1">
    <location>
        <begin position="1"/>
        <end position="16"/>
    </location>
</feature>